<evidence type="ECO:0000256" key="5">
    <source>
        <dbReference type="ARBA" id="ARBA00022692"/>
    </source>
</evidence>
<dbReference type="EMBL" id="BSOP01000001">
    <property type="protein sequence ID" value="GLR48831.1"/>
    <property type="molecule type" value="Genomic_DNA"/>
</dbReference>
<evidence type="ECO:0000256" key="11">
    <source>
        <dbReference type="ARBA" id="ARBA00023136"/>
    </source>
</evidence>
<evidence type="ECO:0000256" key="9">
    <source>
        <dbReference type="ARBA" id="ARBA00022989"/>
    </source>
</evidence>
<dbReference type="Pfam" id="PF02485">
    <property type="entry name" value="Branch"/>
    <property type="match status" value="1"/>
</dbReference>
<evidence type="ECO:0000256" key="6">
    <source>
        <dbReference type="ARBA" id="ARBA00022723"/>
    </source>
</evidence>
<keyword evidence="6" id="KW-0479">Metal-binding</keyword>
<evidence type="ECO:0000256" key="8">
    <source>
        <dbReference type="ARBA" id="ARBA00022968"/>
    </source>
</evidence>
<evidence type="ECO:0000313" key="15">
    <source>
        <dbReference type="EMBL" id="GLR48831.1"/>
    </source>
</evidence>
<evidence type="ECO:0000256" key="12">
    <source>
        <dbReference type="ARBA" id="ARBA00023157"/>
    </source>
</evidence>
<evidence type="ECO:0000256" key="10">
    <source>
        <dbReference type="ARBA" id="ARBA00023034"/>
    </source>
</evidence>
<keyword evidence="3" id="KW-0328">Glycosyltransferase</keyword>
<evidence type="ECO:0000256" key="2">
    <source>
        <dbReference type="ARBA" id="ARBA00004648"/>
    </source>
</evidence>
<keyword evidence="5" id="KW-0812">Transmembrane</keyword>
<comment type="subcellular location">
    <subcellularLocation>
        <location evidence="2">Endoplasmic reticulum membrane</location>
        <topology evidence="2">Single-pass type II membrane protein</topology>
    </subcellularLocation>
    <subcellularLocation>
        <location evidence="1">Golgi apparatus membrane</location>
        <topology evidence="1">Single-pass type II membrane protein</topology>
    </subcellularLocation>
</comment>
<protein>
    <recommendedName>
        <fullName evidence="14">Peptide O-xylosyltransferase</fullName>
    </recommendedName>
</protein>
<dbReference type="GO" id="GO:0016740">
    <property type="term" value="F:transferase activity"/>
    <property type="evidence" value="ECO:0007669"/>
    <property type="project" value="UniProtKB-KW"/>
</dbReference>
<gene>
    <name evidence="15" type="ORF">GCM10007923_00350</name>
</gene>
<keyword evidence="12" id="KW-1015">Disulfide bond</keyword>
<organism evidence="15 16">
    <name type="scientific">Shinella yambaruensis</name>
    <dbReference type="NCBI Taxonomy" id="415996"/>
    <lineage>
        <taxon>Bacteria</taxon>
        <taxon>Pseudomonadati</taxon>
        <taxon>Pseudomonadota</taxon>
        <taxon>Alphaproteobacteria</taxon>
        <taxon>Hyphomicrobiales</taxon>
        <taxon>Rhizobiaceae</taxon>
        <taxon>Shinella</taxon>
    </lineage>
</organism>
<keyword evidence="7" id="KW-0256">Endoplasmic reticulum</keyword>
<evidence type="ECO:0000256" key="4">
    <source>
        <dbReference type="ARBA" id="ARBA00022679"/>
    </source>
</evidence>
<dbReference type="PANTHER" id="PTHR46025">
    <property type="entry name" value="XYLOSYLTRANSFERASE OXT"/>
    <property type="match status" value="1"/>
</dbReference>
<dbReference type="Proteomes" id="UP001156702">
    <property type="component" value="Unassembled WGS sequence"/>
</dbReference>
<evidence type="ECO:0000256" key="3">
    <source>
        <dbReference type="ARBA" id="ARBA00022676"/>
    </source>
</evidence>
<evidence type="ECO:0000256" key="1">
    <source>
        <dbReference type="ARBA" id="ARBA00004323"/>
    </source>
</evidence>
<accession>A0ABQ5ZA06</accession>
<evidence type="ECO:0000256" key="14">
    <source>
        <dbReference type="ARBA" id="ARBA00042865"/>
    </source>
</evidence>
<dbReference type="InterPro" id="IPR003406">
    <property type="entry name" value="Glyco_trans_14"/>
</dbReference>
<reference evidence="16" key="1">
    <citation type="journal article" date="2019" name="Int. J. Syst. Evol. Microbiol.">
        <title>The Global Catalogue of Microorganisms (GCM) 10K type strain sequencing project: providing services to taxonomists for standard genome sequencing and annotation.</title>
        <authorList>
            <consortium name="The Broad Institute Genomics Platform"/>
            <consortium name="The Broad Institute Genome Sequencing Center for Infectious Disease"/>
            <person name="Wu L."/>
            <person name="Ma J."/>
        </authorList>
    </citation>
    <scope>NUCLEOTIDE SEQUENCE [LARGE SCALE GENOMIC DNA]</scope>
    <source>
        <strain evidence="16">NBRC 102122</strain>
    </source>
</reference>
<keyword evidence="8" id="KW-0735">Signal-anchor</keyword>
<dbReference type="RefSeq" id="WP_245081901.1">
    <property type="nucleotide sequence ID" value="NZ_BSOP01000001.1"/>
</dbReference>
<evidence type="ECO:0000256" key="13">
    <source>
        <dbReference type="ARBA" id="ARBA00023180"/>
    </source>
</evidence>
<proteinExistence type="predicted"/>
<comment type="caution">
    <text evidence="15">The sequence shown here is derived from an EMBL/GenBank/DDBJ whole genome shotgun (WGS) entry which is preliminary data.</text>
</comment>
<dbReference type="InterPro" id="IPR043538">
    <property type="entry name" value="XYLT"/>
</dbReference>
<evidence type="ECO:0000313" key="16">
    <source>
        <dbReference type="Proteomes" id="UP001156702"/>
    </source>
</evidence>
<keyword evidence="11" id="KW-0472">Membrane</keyword>
<keyword evidence="16" id="KW-1185">Reference proteome</keyword>
<keyword evidence="13" id="KW-0325">Glycoprotein</keyword>
<evidence type="ECO:0000256" key="7">
    <source>
        <dbReference type="ARBA" id="ARBA00022824"/>
    </source>
</evidence>
<sequence length="573" mass="63853">MAILAFVLIAHEPAEVVGASIDMLLAADGACLVAVHYDRNSPEADFAALKRRYGAQARVLLVEDRARCGWGQFGLVDGTVRALGLLAASGKDYTHAYLVSCSCWPIRPLAELRQFLDRNGAVDFIESHDERWMTGGLRQERYTLRHPFSFARRRGLFEASVRLQRLLGLRRTIPAGLTPRYGSQWWCLRRETVSGVLRWVAENPAAYRFYRQVWIPDETFFQTVVHALGGTLAPGYIPTLYTFNLHGKPIVFYDDHLAWLQQQPHFFARKIAPSAKSCRAALAARAGLPGPTDRPVLAIPAARTRMPPRAETVPFYGRMFEPGSGIRNWPKNLETLRQPSAVLYGPPPLTRLAAGILRASGGLTVLGRIFHAERAEFQPGQSRFHGLDAGDTTLRDYDRALFLSRILSRATGLPVFELCPGDDPVLEKLVFENETTFVAVPLLPGGRSPAWRFLFWYLALPEPQRAAIDAAGHRFDRLRRTEETAARHFGQKHVAAMERKLFAPANRAGLVFAETGVPPDPDWTTSLRFLHGGRAEPLLGAFEALAEALSRQDWRRLAPSLAEETEGVAARHG</sequence>
<keyword evidence="10" id="KW-0333">Golgi apparatus</keyword>
<name>A0ABQ5ZA06_9HYPH</name>
<keyword evidence="4 15" id="KW-0808">Transferase</keyword>
<dbReference type="PANTHER" id="PTHR46025:SF3">
    <property type="entry name" value="XYLOSYLTRANSFERASE OXT"/>
    <property type="match status" value="1"/>
</dbReference>
<keyword evidence="9" id="KW-1133">Transmembrane helix</keyword>